<gene>
    <name evidence="3" type="ORF">FF098_008200</name>
    <name evidence="2" type="ORF">GCM10011355_16510</name>
</gene>
<comment type="caution">
    <text evidence="2">The sequence shown here is derived from an EMBL/GenBank/DDBJ whole genome shotgun (WGS) entry which is preliminary data.</text>
</comment>
<dbReference type="AlphaFoldDB" id="A0A8J3A1V3"/>
<dbReference type="Proteomes" id="UP000621856">
    <property type="component" value="Unassembled WGS sequence"/>
</dbReference>
<accession>A0A8J3A1V3</accession>
<dbReference type="RefSeq" id="WP_155139187.1">
    <property type="nucleotide sequence ID" value="NZ_BMGZ01000001.1"/>
</dbReference>
<dbReference type="Proteomes" id="UP000818603">
    <property type="component" value="Unassembled WGS sequence"/>
</dbReference>
<evidence type="ECO:0000313" key="4">
    <source>
        <dbReference type="Proteomes" id="UP000621856"/>
    </source>
</evidence>
<reference evidence="3 5" key="2">
    <citation type="submission" date="2020-02" db="EMBL/GenBank/DDBJ databases">
        <title>Genome sequence of Parvularcula flava strain NH6-79.</title>
        <authorList>
            <person name="Abdul Karim M.H."/>
            <person name="Lam M.Q."/>
            <person name="Chen S.J."/>
            <person name="Yahya A."/>
            <person name="Shahir S."/>
            <person name="Shamsir M.S."/>
            <person name="Chong C.S."/>
        </authorList>
    </citation>
    <scope>NUCLEOTIDE SEQUENCE [LARGE SCALE GENOMIC DNA]</scope>
    <source>
        <strain evidence="3 5">NH6-79</strain>
    </source>
</reference>
<sequence>MLKNLVAGTAIAAALWALPVMAQETGCAGISEDGVGIPKQDMVLTWEDDDGDTFDETVMVVQEGFVVTLADYEDFQTYLVFYKHEFLTEFAADRLGVEDVIFSVEEDGTRKLPAAIIIDLRTRFTDDIAALDQLWPLEAGKTAAMIPDAAGDYVRWTVGEASEQPFPDADGKTTIMPLLGASESPGIEPGRWTLNYSTEHCMVVELWESFGHDAYHERVTGISLP</sequence>
<evidence type="ECO:0000256" key="1">
    <source>
        <dbReference type="SAM" id="SignalP"/>
    </source>
</evidence>
<feature type="signal peptide" evidence="1">
    <location>
        <begin position="1"/>
        <end position="22"/>
    </location>
</feature>
<organism evidence="2 4">
    <name type="scientific">Aquisalinus luteolus</name>
    <dbReference type="NCBI Taxonomy" id="1566827"/>
    <lineage>
        <taxon>Bacteria</taxon>
        <taxon>Pseudomonadati</taxon>
        <taxon>Pseudomonadota</taxon>
        <taxon>Alphaproteobacteria</taxon>
        <taxon>Parvularculales</taxon>
        <taxon>Parvularculaceae</taxon>
        <taxon>Aquisalinus</taxon>
    </lineage>
</organism>
<proteinExistence type="predicted"/>
<keyword evidence="1" id="KW-0732">Signal</keyword>
<evidence type="ECO:0000313" key="2">
    <source>
        <dbReference type="EMBL" id="GGH96786.1"/>
    </source>
</evidence>
<reference evidence="2" key="3">
    <citation type="submission" date="2020-09" db="EMBL/GenBank/DDBJ databases">
        <authorList>
            <person name="Sun Q."/>
            <person name="Zhou Y."/>
        </authorList>
    </citation>
    <scope>NUCLEOTIDE SEQUENCE</scope>
    <source>
        <strain evidence="2">CGMCC 1.14984</strain>
    </source>
</reference>
<protein>
    <submittedName>
        <fullName evidence="2">Uncharacterized protein</fullName>
    </submittedName>
</protein>
<feature type="chain" id="PRO_5035147399" evidence="1">
    <location>
        <begin position="23"/>
        <end position="225"/>
    </location>
</feature>
<dbReference type="EMBL" id="BMGZ01000001">
    <property type="protein sequence ID" value="GGH96786.1"/>
    <property type="molecule type" value="Genomic_DNA"/>
</dbReference>
<name>A0A8J3A1V3_9PROT</name>
<evidence type="ECO:0000313" key="3">
    <source>
        <dbReference type="EMBL" id="NHK27880.1"/>
    </source>
</evidence>
<reference evidence="2" key="1">
    <citation type="journal article" date="2014" name="Int. J. Syst. Evol. Microbiol.">
        <title>Complete genome sequence of Corynebacterium casei LMG S-19264T (=DSM 44701T), isolated from a smear-ripened cheese.</title>
        <authorList>
            <consortium name="US DOE Joint Genome Institute (JGI-PGF)"/>
            <person name="Walter F."/>
            <person name="Albersmeier A."/>
            <person name="Kalinowski J."/>
            <person name="Ruckert C."/>
        </authorList>
    </citation>
    <scope>NUCLEOTIDE SEQUENCE</scope>
    <source>
        <strain evidence="2">CGMCC 1.14984</strain>
    </source>
</reference>
<dbReference type="EMBL" id="VCJR02000001">
    <property type="protein sequence ID" value="NHK27880.1"/>
    <property type="molecule type" value="Genomic_DNA"/>
</dbReference>
<evidence type="ECO:0000313" key="5">
    <source>
        <dbReference type="Proteomes" id="UP000818603"/>
    </source>
</evidence>
<keyword evidence="5" id="KW-1185">Reference proteome</keyword>